<proteinExistence type="predicted"/>
<dbReference type="Pfam" id="PF16220">
    <property type="entry name" value="DUF4880"/>
    <property type="match status" value="1"/>
</dbReference>
<dbReference type="InterPro" id="IPR006860">
    <property type="entry name" value="FecR"/>
</dbReference>
<evidence type="ECO:0000259" key="2">
    <source>
        <dbReference type="Pfam" id="PF16220"/>
    </source>
</evidence>
<reference evidence="3" key="2">
    <citation type="submission" date="2022-01" db="EMBL/GenBank/DDBJ databases">
        <authorList>
            <person name="Rana R."/>
            <person name="Patil P.B."/>
        </authorList>
    </citation>
    <scope>NUCLEOTIDE SEQUENCE</scope>
    <source>
        <strain evidence="3">PPL560</strain>
    </source>
</reference>
<evidence type="ECO:0000313" key="3">
    <source>
        <dbReference type="EMBL" id="MCI2262907.1"/>
    </source>
</evidence>
<accession>A0AAU8I9P4</accession>
<keyword evidence="5" id="KW-1185">Reference proteome</keyword>
<reference evidence="4" key="3">
    <citation type="submission" date="2023-08" db="EMBL/GenBank/DDBJ databases">
        <title>Complete genome sequence of Xanthomonas indica.</title>
        <authorList>
            <person name="Patil P.B."/>
            <person name="Rana R."/>
        </authorList>
    </citation>
    <scope>NUCLEOTIDE SEQUENCE</scope>
    <source>
        <strain evidence="4">PPL560</strain>
    </source>
</reference>
<dbReference type="GO" id="GO:0016989">
    <property type="term" value="F:sigma factor antagonist activity"/>
    <property type="evidence" value="ECO:0007669"/>
    <property type="project" value="TreeGrafter"/>
</dbReference>
<dbReference type="PANTHER" id="PTHR30273:SF2">
    <property type="entry name" value="PROTEIN FECR"/>
    <property type="match status" value="1"/>
</dbReference>
<dbReference type="Proteomes" id="UP001430647">
    <property type="component" value="Unassembled WGS sequence"/>
</dbReference>
<evidence type="ECO:0000259" key="1">
    <source>
        <dbReference type="Pfam" id="PF04773"/>
    </source>
</evidence>
<dbReference type="InterPro" id="IPR012373">
    <property type="entry name" value="Ferrdict_sens_TM"/>
</dbReference>
<name>A0AAU8I9P4_9XANT</name>
<dbReference type="EMBL" id="JAKJPQ010000013">
    <property type="protein sequence ID" value="MCI2262907.1"/>
    <property type="molecule type" value="Genomic_DNA"/>
</dbReference>
<dbReference type="PIRSF" id="PIRSF018266">
    <property type="entry name" value="FecR"/>
    <property type="match status" value="1"/>
</dbReference>
<dbReference type="Pfam" id="PF04773">
    <property type="entry name" value="FecR"/>
    <property type="match status" value="1"/>
</dbReference>
<evidence type="ECO:0000313" key="4">
    <source>
        <dbReference type="EMBL" id="XCI81826.1"/>
    </source>
</evidence>
<evidence type="ECO:0000313" key="5">
    <source>
        <dbReference type="Proteomes" id="UP001430647"/>
    </source>
</evidence>
<dbReference type="Gene3D" id="2.60.120.1440">
    <property type="match status" value="1"/>
</dbReference>
<reference evidence="3 5" key="1">
    <citation type="journal article" date="2022" name="Curr. Microbiol.">
        <title>Xanthomonas indica sp. nov., a Novel Member of Non-Pathogenic Xanthomonas Community from Healthy Rice Seeds.</title>
        <authorList>
            <person name="Rana R."/>
            <person name="Madhavan V.N."/>
            <person name="Saroha T."/>
            <person name="Bansal K."/>
            <person name="Kaur A."/>
            <person name="Sonti R.V."/>
            <person name="Patel H.K."/>
            <person name="Patil P.B."/>
        </authorList>
    </citation>
    <scope>NUCLEOTIDE SEQUENCE [LARGE SCALE GENOMIC DNA]</scope>
    <source>
        <strain evidence="3 5">PPL560</strain>
    </source>
</reference>
<protein>
    <submittedName>
        <fullName evidence="4">FecR domain-containing protein</fullName>
    </submittedName>
</protein>
<gene>
    <name evidence="3" type="ORF">L3V74_15310</name>
    <name evidence="4" type="ORF">Q7W82_06610</name>
</gene>
<dbReference type="PANTHER" id="PTHR30273">
    <property type="entry name" value="PERIPLASMIC SIGNAL SENSOR AND SIGMA FACTOR ACTIVATOR FECR-RELATED"/>
    <property type="match status" value="1"/>
</dbReference>
<organism evidence="4">
    <name type="scientific">Xanthomonas indica</name>
    <dbReference type="NCBI Taxonomy" id="2912242"/>
    <lineage>
        <taxon>Bacteria</taxon>
        <taxon>Pseudomonadati</taxon>
        <taxon>Pseudomonadota</taxon>
        <taxon>Gammaproteobacteria</taxon>
        <taxon>Lysobacterales</taxon>
        <taxon>Lysobacteraceae</taxon>
        <taxon>Xanthomonas</taxon>
    </lineage>
</organism>
<feature type="domain" description="FecR protein" evidence="1">
    <location>
        <begin position="114"/>
        <end position="208"/>
    </location>
</feature>
<dbReference type="AlphaFoldDB" id="A0AAU8I9P4"/>
<dbReference type="KEGG" id="xin:Q7W82_06610"/>
<feature type="domain" description="FecR N-terminal" evidence="2">
    <location>
        <begin position="16"/>
        <end position="58"/>
    </location>
</feature>
<sequence length="331" mass="35946">MRPEPADAGLDPRVLEQAVEWLVRLGDDAAGEAEHAACARWRAQHPDHARAWARVERLHDLIAAVPATLARPVLDRPSRGGRRAAIKSVGALLLLAPGAWLGWQWLGRSPAGATLQTAVGERRRLRLDDASLLELDTDTALQVAFGAQQRLLRLRHGRILVTTAADPQRPARAFRVTTADGALQALGTRFEVRADAGGTRVAVLEGAVLAQPGAAARPCRVPAGQALRFDRRHCGALRAIAPGAAAWTRGMLVADAWPLAELLRELGRYRRGVLRCDPAIAGLRVSGAFPVDDPERSLALLEATYPVRVRRQADGWWTTLAPRERVPTQPR</sequence>
<dbReference type="EMBL" id="CP131914">
    <property type="protein sequence ID" value="XCI81826.1"/>
    <property type="molecule type" value="Genomic_DNA"/>
</dbReference>
<dbReference type="InterPro" id="IPR032623">
    <property type="entry name" value="FecR_N"/>
</dbReference>
<dbReference type="RefSeq" id="WP_242160684.1">
    <property type="nucleotide sequence ID" value="NZ_CP131914.1"/>
</dbReference>